<dbReference type="PRINTS" id="PR00765">
    <property type="entry name" value="CRBOXYPTASEA"/>
</dbReference>
<evidence type="ECO:0000313" key="18">
    <source>
        <dbReference type="Proteomes" id="UP000237246"/>
    </source>
</evidence>
<dbReference type="Gene3D" id="2.60.40.1120">
    <property type="entry name" value="Carboxypeptidase-like, regulatory domain"/>
    <property type="match status" value="2"/>
</dbReference>
<dbReference type="InterPro" id="IPR057246">
    <property type="entry name" value="CARBOXYPEPT_ZN_1"/>
</dbReference>
<dbReference type="InterPro" id="IPR008969">
    <property type="entry name" value="CarboxyPept-like_regulatory"/>
</dbReference>
<sequence>MTRVLRSAACLPGVELGREQKHAIGLLCCEKSEPAALKGSPDAQGVGQSKGRILLGRAASELESGMQDYNYVWADCFEITLELSCCKYPLTSELEQEWENNRESLLSFIEKVHIGVKGFVRDAVTKAGLENTTIVVAGIAHNITAGKYGDYHRLLVPGTYNVTAVAVGYTPLTRENIEVKEGDATEVDFFLQPAVMAPAPNLTQLTAAPAPASTVASTVVQAEAPSPTSLHQPVQPVDFRHHHFSDMEIFLRRYANEYPNITRLYSAGKSVELRELYVMEISDNPGVHEAGEPEFKYIGNMHGNEVVGRELLLNLIEYLCKNFGTDPEVTDLVRSTRIHIMPSMNPDGYEKSQEGDRGGTVGRNNSNNYDLNRNFPDQFFQVTDPPQPETLAVMSWLKTYPFVLSANLHGGSLVVNYPYDDDEQGMAIYSKSPDDAVFQQLALSYSKENKMMYQGSPCKDMYPNEYFPHGITNGAQWYNVPGGMQDWNYLNTNCFEVTIELGCVKYPDAEELPKYWEQNRRSLLQFMKQVHRGVWGFVLDATDGRGILNATISVAEINHPVTTYKDGDYWRLLVQGTYKITASARGYNPVTKTVAVDSEGAVQVNFTLKRTDAKVEEGKAPVLNTPDTSDPNEKEFETLIKDLSAENGVERLLLSSSGKVSPYRYRPYKDLSEFLRGLYLNYPHITNLSR</sequence>
<dbReference type="Proteomes" id="UP000237246">
    <property type="component" value="Unassembled WGS sequence"/>
</dbReference>
<dbReference type="InterPro" id="IPR050753">
    <property type="entry name" value="Peptidase_M14_domain"/>
</dbReference>
<evidence type="ECO:0000256" key="6">
    <source>
        <dbReference type="ARBA" id="ARBA00022645"/>
    </source>
</evidence>
<dbReference type="GO" id="GO:0008270">
    <property type="term" value="F:zinc ion binding"/>
    <property type="evidence" value="ECO:0007669"/>
    <property type="project" value="InterPro"/>
</dbReference>
<evidence type="ECO:0000256" key="4">
    <source>
        <dbReference type="ARBA" id="ARBA00012811"/>
    </source>
</evidence>
<accession>A0A2P4SUR1</accession>
<dbReference type="FunFam" id="2.60.40.1120:FF:000008">
    <property type="entry name" value="Carboxypeptidase D"/>
    <property type="match status" value="1"/>
</dbReference>
<reference evidence="17 18" key="1">
    <citation type="submission" date="2018-01" db="EMBL/GenBank/DDBJ databases">
        <title>Comparison of the Chinese Bamboo Partridge and Red Junglefowl genome sequences highlights the importance of demography in genome evolution.</title>
        <authorList>
            <person name="Tiley G.P."/>
            <person name="Kimball R.T."/>
            <person name="Braun E.L."/>
            <person name="Burleigh J.G."/>
        </authorList>
    </citation>
    <scope>NUCLEOTIDE SEQUENCE [LARGE SCALE GENOMIC DNA]</scope>
    <source>
        <strain evidence="17">RTK389</strain>
        <tissue evidence="17">Blood</tissue>
    </source>
</reference>
<evidence type="ECO:0000256" key="12">
    <source>
        <dbReference type="ARBA" id="ARBA00023180"/>
    </source>
</evidence>
<evidence type="ECO:0000256" key="9">
    <source>
        <dbReference type="ARBA" id="ARBA00022801"/>
    </source>
</evidence>
<dbReference type="PANTHER" id="PTHR11532">
    <property type="entry name" value="PROTEASE M14 CARBOXYPEPTIDASE"/>
    <property type="match status" value="1"/>
</dbReference>
<keyword evidence="18" id="KW-1185">Reference proteome</keyword>
<evidence type="ECO:0000256" key="14">
    <source>
        <dbReference type="PROSITE-ProRule" id="PRU01379"/>
    </source>
</evidence>
<dbReference type="PANTHER" id="PTHR11532:SF73">
    <property type="entry name" value="CARBOXYPEPTIDASE D"/>
    <property type="match status" value="1"/>
</dbReference>
<dbReference type="EC" id="3.4.17.22" evidence="4"/>
<dbReference type="OrthoDB" id="10249045at2759"/>
<proteinExistence type="inferred from homology"/>
<comment type="cofactor">
    <cofactor evidence="2">
        <name>Zn(2+)</name>
        <dbReference type="ChEBI" id="CHEBI:29105"/>
    </cofactor>
</comment>
<keyword evidence="8" id="KW-0479">Metal-binding</keyword>
<feature type="compositionally biased region" description="Basic and acidic residues" evidence="15">
    <location>
        <begin position="348"/>
        <end position="357"/>
    </location>
</feature>
<evidence type="ECO:0000256" key="3">
    <source>
        <dbReference type="ARBA" id="ARBA00005988"/>
    </source>
</evidence>
<dbReference type="AlphaFoldDB" id="A0A2P4SUR1"/>
<dbReference type="CDD" id="cd11308">
    <property type="entry name" value="Peptidase_M14NE-CP-C_like"/>
    <property type="match status" value="2"/>
</dbReference>
<dbReference type="Gene3D" id="3.40.630.10">
    <property type="entry name" value="Zn peptidases"/>
    <property type="match status" value="2"/>
</dbReference>
<dbReference type="Pfam" id="PF13620">
    <property type="entry name" value="CarboxypepD_reg"/>
    <property type="match status" value="2"/>
</dbReference>
<dbReference type="FunFam" id="3.40.630.10:FF:000020">
    <property type="entry name" value="Carboxypeptidase D"/>
    <property type="match status" value="1"/>
</dbReference>
<evidence type="ECO:0000256" key="11">
    <source>
        <dbReference type="ARBA" id="ARBA00023049"/>
    </source>
</evidence>
<dbReference type="InterPro" id="IPR034224">
    <property type="entry name" value="M14_CPD_II"/>
</dbReference>
<evidence type="ECO:0000256" key="2">
    <source>
        <dbReference type="ARBA" id="ARBA00001947"/>
    </source>
</evidence>
<keyword evidence="9" id="KW-0378">Hydrolase</keyword>
<evidence type="ECO:0000256" key="5">
    <source>
        <dbReference type="ARBA" id="ARBA00014107"/>
    </source>
</evidence>
<comment type="similarity">
    <text evidence="3 14">Belongs to the peptidase M14 family.</text>
</comment>
<keyword evidence="12" id="KW-0325">Glycoprotein</keyword>
<keyword evidence="6" id="KW-0121">Carboxypeptidase</keyword>
<dbReference type="GO" id="GO:0005615">
    <property type="term" value="C:extracellular space"/>
    <property type="evidence" value="ECO:0007669"/>
    <property type="project" value="TreeGrafter"/>
</dbReference>
<dbReference type="EMBL" id="PPHD01021901">
    <property type="protein sequence ID" value="POI27857.1"/>
    <property type="molecule type" value="Genomic_DNA"/>
</dbReference>
<organism evidence="17 18">
    <name type="scientific">Bambusicola thoracicus</name>
    <name type="common">Chinese bamboo-partridge</name>
    <name type="synonym">Perdix thoracica</name>
    <dbReference type="NCBI Taxonomy" id="9083"/>
    <lineage>
        <taxon>Eukaryota</taxon>
        <taxon>Metazoa</taxon>
        <taxon>Chordata</taxon>
        <taxon>Craniata</taxon>
        <taxon>Vertebrata</taxon>
        <taxon>Euteleostomi</taxon>
        <taxon>Archelosauria</taxon>
        <taxon>Archosauria</taxon>
        <taxon>Dinosauria</taxon>
        <taxon>Saurischia</taxon>
        <taxon>Theropoda</taxon>
        <taxon>Coelurosauria</taxon>
        <taxon>Aves</taxon>
        <taxon>Neognathae</taxon>
        <taxon>Galloanserae</taxon>
        <taxon>Galliformes</taxon>
        <taxon>Phasianidae</taxon>
        <taxon>Perdicinae</taxon>
        <taxon>Bambusicola</taxon>
    </lineage>
</organism>
<dbReference type="PROSITE" id="PS00132">
    <property type="entry name" value="CARBOXYPEPT_ZN_1"/>
    <property type="match status" value="1"/>
</dbReference>
<feature type="domain" description="Peptidase M14" evidence="16">
    <location>
        <begin position="240"/>
        <end position="530"/>
    </location>
</feature>
<dbReference type="GO" id="GO:0006518">
    <property type="term" value="P:peptide metabolic process"/>
    <property type="evidence" value="ECO:0007669"/>
    <property type="project" value="TreeGrafter"/>
</dbReference>
<evidence type="ECO:0000256" key="10">
    <source>
        <dbReference type="ARBA" id="ARBA00022833"/>
    </source>
</evidence>
<comment type="catalytic activity">
    <reaction evidence="1">
        <text>Releases C-terminal Arg and Lys from polypeptides.</text>
        <dbReference type="EC" id="3.4.17.22"/>
    </reaction>
</comment>
<comment type="caution">
    <text evidence="17">The sequence shown here is derived from an EMBL/GenBank/DDBJ whole genome shotgun (WGS) entry which is preliminary data.</text>
</comment>
<dbReference type="Pfam" id="PF00246">
    <property type="entry name" value="Peptidase_M14"/>
    <property type="match status" value="2"/>
</dbReference>
<feature type="region of interest" description="Disordered" evidence="15">
    <location>
        <begin position="343"/>
        <end position="368"/>
    </location>
</feature>
<name>A0A2P4SUR1_BAMTH</name>
<dbReference type="SUPFAM" id="SSF53187">
    <property type="entry name" value="Zn-dependent exopeptidases"/>
    <property type="match status" value="2"/>
</dbReference>
<dbReference type="GO" id="GO:0004181">
    <property type="term" value="F:metallocarboxypeptidase activity"/>
    <property type="evidence" value="ECO:0007669"/>
    <property type="project" value="UniProtKB-EC"/>
</dbReference>
<dbReference type="SMART" id="SM00631">
    <property type="entry name" value="Zn_pept"/>
    <property type="match status" value="1"/>
</dbReference>
<dbReference type="PROSITE" id="PS00133">
    <property type="entry name" value="CARBOXYPEPT_ZN_2"/>
    <property type="match status" value="1"/>
</dbReference>
<keyword evidence="7" id="KW-0645">Protease</keyword>
<dbReference type="PROSITE" id="PS52035">
    <property type="entry name" value="PEPTIDASE_M14"/>
    <property type="match status" value="2"/>
</dbReference>
<evidence type="ECO:0000256" key="8">
    <source>
        <dbReference type="ARBA" id="ARBA00022723"/>
    </source>
</evidence>
<dbReference type="FunFam" id="2.60.40.1120:FF:000006">
    <property type="entry name" value="Carboxypeptidase D"/>
    <property type="match status" value="1"/>
</dbReference>
<evidence type="ECO:0000259" key="16">
    <source>
        <dbReference type="PROSITE" id="PS52035"/>
    </source>
</evidence>
<gene>
    <name evidence="17" type="ORF">CIB84_008393</name>
</gene>
<dbReference type="SUPFAM" id="SSF49464">
    <property type="entry name" value="Carboxypeptidase regulatory domain-like"/>
    <property type="match status" value="2"/>
</dbReference>
<evidence type="ECO:0000256" key="7">
    <source>
        <dbReference type="ARBA" id="ARBA00022670"/>
    </source>
</evidence>
<dbReference type="InterPro" id="IPR000834">
    <property type="entry name" value="Peptidase_M14"/>
</dbReference>
<keyword evidence="10" id="KW-0862">Zinc</keyword>
<feature type="domain" description="Peptidase M14" evidence="16">
    <location>
        <begin position="1"/>
        <end position="112"/>
    </location>
</feature>
<keyword evidence="11" id="KW-0482">Metalloprotease</keyword>
<dbReference type="CDD" id="cd03863">
    <property type="entry name" value="M14_CPD_II"/>
    <property type="match status" value="1"/>
</dbReference>
<evidence type="ECO:0000256" key="1">
    <source>
        <dbReference type="ARBA" id="ARBA00000614"/>
    </source>
</evidence>
<dbReference type="GO" id="GO:0016485">
    <property type="term" value="P:protein processing"/>
    <property type="evidence" value="ECO:0007669"/>
    <property type="project" value="TreeGrafter"/>
</dbReference>
<evidence type="ECO:0000256" key="13">
    <source>
        <dbReference type="ARBA" id="ARBA00030819"/>
    </source>
</evidence>
<feature type="active site" description="Proton donor/acceptor" evidence="14">
    <location>
        <position position="82"/>
    </location>
</feature>
<evidence type="ECO:0000256" key="15">
    <source>
        <dbReference type="SAM" id="MobiDB-lite"/>
    </source>
</evidence>
<evidence type="ECO:0000313" key="17">
    <source>
        <dbReference type="EMBL" id="POI27857.1"/>
    </source>
</evidence>
<feature type="active site" description="Proton donor/acceptor" evidence="14">
    <location>
        <position position="500"/>
    </location>
</feature>
<dbReference type="InterPro" id="IPR057247">
    <property type="entry name" value="CARBOXYPEPT_ZN_2"/>
</dbReference>
<protein>
    <recommendedName>
        <fullName evidence="5">Carboxypeptidase D</fullName>
        <ecNumber evidence="4">3.4.17.22</ecNumber>
    </recommendedName>
    <alternativeName>
        <fullName evidence="13">Metallocarboxypeptidase D</fullName>
    </alternativeName>
</protein>